<dbReference type="Proteomes" id="UP000179362">
    <property type="component" value="Unassembled WGS sequence"/>
</dbReference>
<accession>A0A1F6U577</accession>
<gene>
    <name evidence="1" type="ORF">A3B81_06170</name>
</gene>
<organism evidence="1 2">
    <name type="scientific">Candidatus Muproteobacteria bacterium RIFCSPHIGHO2_02_FULL_65_16</name>
    <dbReference type="NCBI Taxonomy" id="1817766"/>
    <lineage>
        <taxon>Bacteria</taxon>
        <taxon>Pseudomonadati</taxon>
        <taxon>Pseudomonadota</taxon>
        <taxon>Candidatus Muproteobacteria</taxon>
    </lineage>
</organism>
<sequence length="67" mass="7609">MEIKSRSAKTVSLCAFKLVMLTMPSEGLWIRQEMKVRGAEHFASCHFLEQVSLLTHFLEAVFGNDHA</sequence>
<dbReference type="EMBL" id="MFTA01000027">
    <property type="protein sequence ID" value="OGI52508.1"/>
    <property type="molecule type" value="Genomic_DNA"/>
</dbReference>
<evidence type="ECO:0000313" key="2">
    <source>
        <dbReference type="Proteomes" id="UP000179362"/>
    </source>
</evidence>
<proteinExistence type="predicted"/>
<reference evidence="1 2" key="1">
    <citation type="journal article" date="2016" name="Nat. Commun.">
        <title>Thousands of microbial genomes shed light on interconnected biogeochemical processes in an aquifer system.</title>
        <authorList>
            <person name="Anantharaman K."/>
            <person name="Brown C.T."/>
            <person name="Hug L.A."/>
            <person name="Sharon I."/>
            <person name="Castelle C.J."/>
            <person name="Probst A.J."/>
            <person name="Thomas B.C."/>
            <person name="Singh A."/>
            <person name="Wilkins M.J."/>
            <person name="Karaoz U."/>
            <person name="Brodie E.L."/>
            <person name="Williams K.H."/>
            <person name="Hubbard S.S."/>
            <person name="Banfield J.F."/>
        </authorList>
    </citation>
    <scope>NUCLEOTIDE SEQUENCE [LARGE SCALE GENOMIC DNA]</scope>
</reference>
<dbReference type="AlphaFoldDB" id="A0A1F6U577"/>
<comment type="caution">
    <text evidence="1">The sequence shown here is derived from an EMBL/GenBank/DDBJ whole genome shotgun (WGS) entry which is preliminary data.</text>
</comment>
<name>A0A1F6U577_9PROT</name>
<protein>
    <submittedName>
        <fullName evidence="1">Uncharacterized protein</fullName>
    </submittedName>
</protein>
<evidence type="ECO:0000313" key="1">
    <source>
        <dbReference type="EMBL" id="OGI52508.1"/>
    </source>
</evidence>